<comment type="caution">
    <text evidence="2">The sequence shown here is derived from an EMBL/GenBank/DDBJ whole genome shotgun (WGS) entry which is preliminary data.</text>
</comment>
<gene>
    <name evidence="2" type="ORF">FGO68_gene1918</name>
</gene>
<keyword evidence="3" id="KW-1185">Reference proteome</keyword>
<feature type="compositionally biased region" description="Basic residues" evidence="1">
    <location>
        <begin position="1"/>
        <end position="11"/>
    </location>
</feature>
<dbReference type="Proteomes" id="UP000785679">
    <property type="component" value="Unassembled WGS sequence"/>
</dbReference>
<feature type="region of interest" description="Disordered" evidence="1">
    <location>
        <begin position="1"/>
        <end position="23"/>
    </location>
</feature>
<dbReference type="EMBL" id="RRYP01012446">
    <property type="protein sequence ID" value="TNV77106.1"/>
    <property type="molecule type" value="Genomic_DNA"/>
</dbReference>
<name>A0A8J8T0J3_HALGN</name>
<proteinExistence type="predicted"/>
<accession>A0A8J8T0J3</accession>
<reference evidence="2" key="1">
    <citation type="submission" date="2019-06" db="EMBL/GenBank/DDBJ databases">
        <authorList>
            <person name="Zheng W."/>
        </authorList>
    </citation>
    <scope>NUCLEOTIDE SEQUENCE</scope>
    <source>
        <strain evidence="2">QDHG01</strain>
    </source>
</reference>
<sequence>MAKLARKRKALKSKESKERKKLKEKLDKIKKQLECKESIQHAYTREVETYNVLCRVATVEEEDERKRSQEIQCKLAIGFESG</sequence>
<evidence type="ECO:0000313" key="3">
    <source>
        <dbReference type="Proteomes" id="UP000785679"/>
    </source>
</evidence>
<evidence type="ECO:0000256" key="1">
    <source>
        <dbReference type="SAM" id="MobiDB-lite"/>
    </source>
</evidence>
<evidence type="ECO:0000313" key="2">
    <source>
        <dbReference type="EMBL" id="TNV77106.1"/>
    </source>
</evidence>
<organism evidence="2 3">
    <name type="scientific">Halteria grandinella</name>
    <dbReference type="NCBI Taxonomy" id="5974"/>
    <lineage>
        <taxon>Eukaryota</taxon>
        <taxon>Sar</taxon>
        <taxon>Alveolata</taxon>
        <taxon>Ciliophora</taxon>
        <taxon>Intramacronucleata</taxon>
        <taxon>Spirotrichea</taxon>
        <taxon>Stichotrichia</taxon>
        <taxon>Sporadotrichida</taxon>
        <taxon>Halteriidae</taxon>
        <taxon>Halteria</taxon>
    </lineage>
</organism>
<dbReference type="AlphaFoldDB" id="A0A8J8T0J3"/>
<protein>
    <submittedName>
        <fullName evidence="2">Uncharacterized protein</fullName>
    </submittedName>
</protein>